<feature type="transmembrane region" description="Helical" evidence="9">
    <location>
        <begin position="20"/>
        <end position="39"/>
    </location>
</feature>
<feature type="transmembrane region" description="Helical" evidence="9">
    <location>
        <begin position="171"/>
        <end position="191"/>
    </location>
</feature>
<dbReference type="CDD" id="cd05387">
    <property type="entry name" value="BY-kinase"/>
    <property type="match status" value="1"/>
</dbReference>
<keyword evidence="7 9" id="KW-1133">Transmembrane helix</keyword>
<dbReference type="InterPro" id="IPR027417">
    <property type="entry name" value="P-loop_NTPase"/>
</dbReference>
<dbReference type="SUPFAM" id="SSF52540">
    <property type="entry name" value="P-loop containing nucleoside triphosphate hydrolases"/>
    <property type="match status" value="1"/>
</dbReference>
<dbReference type="Pfam" id="PF10609">
    <property type="entry name" value="ParA"/>
    <property type="match status" value="1"/>
</dbReference>
<dbReference type="Gene3D" id="3.40.50.300">
    <property type="entry name" value="P-loop containing nucleotide triphosphate hydrolases"/>
    <property type="match status" value="1"/>
</dbReference>
<keyword evidence="11" id="KW-0808">Transferase</keyword>
<accession>A0A9X3LI63</accession>
<dbReference type="GO" id="GO:0005524">
    <property type="term" value="F:ATP binding"/>
    <property type="evidence" value="ECO:0007669"/>
    <property type="project" value="UniProtKB-KW"/>
</dbReference>
<dbReference type="RefSeq" id="WP_269926566.1">
    <property type="nucleotide sequence ID" value="NZ_JAMKBJ010000007.1"/>
</dbReference>
<evidence type="ECO:0000256" key="3">
    <source>
        <dbReference type="ARBA" id="ARBA00022475"/>
    </source>
</evidence>
<keyword evidence="6" id="KW-0067">ATP-binding</keyword>
<dbReference type="NCBIfam" id="TIGR01007">
    <property type="entry name" value="eps_fam"/>
    <property type="match status" value="1"/>
</dbReference>
<dbReference type="InterPro" id="IPR005702">
    <property type="entry name" value="Wzc-like_C"/>
</dbReference>
<dbReference type="GO" id="GO:0004715">
    <property type="term" value="F:non-membrane spanning protein tyrosine kinase activity"/>
    <property type="evidence" value="ECO:0007669"/>
    <property type="project" value="UniProtKB-EC"/>
</dbReference>
<evidence type="ECO:0000256" key="7">
    <source>
        <dbReference type="ARBA" id="ARBA00022989"/>
    </source>
</evidence>
<feature type="domain" description="Polysaccharide chain length determinant N-terminal" evidence="10">
    <location>
        <begin position="5"/>
        <end position="87"/>
    </location>
</feature>
<evidence type="ECO:0000256" key="1">
    <source>
        <dbReference type="ARBA" id="ARBA00004651"/>
    </source>
</evidence>
<keyword evidence="5" id="KW-0547">Nucleotide-binding</keyword>
<dbReference type="InterPro" id="IPR033756">
    <property type="entry name" value="YlxH/NBP35"/>
</dbReference>
<dbReference type="EC" id="2.7.10.2" evidence="11"/>
<reference evidence="11" key="1">
    <citation type="submission" date="2022-05" db="EMBL/GenBank/DDBJ databases">
        <authorList>
            <person name="Colautti A."/>
            <person name="Iacumin L."/>
        </authorList>
    </citation>
    <scope>NUCLEOTIDE SEQUENCE</scope>
    <source>
        <strain evidence="11">SK 55</strain>
    </source>
</reference>
<dbReference type="Proteomes" id="UP001152173">
    <property type="component" value="Unassembled WGS sequence"/>
</dbReference>
<dbReference type="AlphaFoldDB" id="A0A9X3LI63"/>
<dbReference type="PANTHER" id="PTHR32309">
    <property type="entry name" value="TYROSINE-PROTEIN KINASE"/>
    <property type="match status" value="1"/>
</dbReference>
<evidence type="ECO:0000313" key="12">
    <source>
        <dbReference type="Proteomes" id="UP001152173"/>
    </source>
</evidence>
<organism evidence="11 12">
    <name type="scientific">Paenisporosarcina quisquiliarum</name>
    <dbReference type="NCBI Taxonomy" id="365346"/>
    <lineage>
        <taxon>Bacteria</taxon>
        <taxon>Bacillati</taxon>
        <taxon>Bacillota</taxon>
        <taxon>Bacilli</taxon>
        <taxon>Bacillales</taxon>
        <taxon>Caryophanaceae</taxon>
        <taxon>Paenisporosarcina</taxon>
    </lineage>
</organism>
<dbReference type="PANTHER" id="PTHR32309:SF13">
    <property type="entry name" value="FERRIC ENTEROBACTIN TRANSPORT PROTEIN FEPE"/>
    <property type="match status" value="1"/>
</dbReference>
<keyword evidence="12" id="KW-1185">Reference proteome</keyword>
<gene>
    <name evidence="11" type="ORF">M9R32_09780</name>
</gene>
<evidence type="ECO:0000256" key="9">
    <source>
        <dbReference type="SAM" id="Phobius"/>
    </source>
</evidence>
<proteinExistence type="inferred from homology"/>
<sequence>MKRSFEIRDFIKLFYKKKKFIFLVTLFITLIGGIGSFAIPPKFESKTDVLVNFTTADVVSSGEIEANLRLIETYKYLMKSNRILNKVNGSLKETFTKEELNRKVKIESNINSQILTILAEGQTPEKATNLSNTLANTFQEEIKSLMNLENVHILSPAIVGEDTKSIKPNPVLFFVISAIVGFLVSYIIVLIKEMFFTVLDTPEKAEKALGYPVIGVIPTGEGKLINDLEPHDVFTEMFRSIRANLLYVLSKNSAKTLLVTSAEPGDGKSFVSANLSIVFAMDQKKTVYVDADLRRATGRKLFQLPKRLGVTSYLAGDHILEDIIQPTKVPNLSFISAGPVPPNPTELLSSPKFAYFLDELKKQFDIIIVDTPPLLVADTLHVSENVDGCLFVVNAETSRLEQSIYSIEQLKQVQAPLIGTILNKAESSIQSNSYYY</sequence>
<evidence type="ECO:0000313" key="11">
    <source>
        <dbReference type="EMBL" id="MCZ8537471.1"/>
    </source>
</evidence>
<evidence type="ECO:0000256" key="6">
    <source>
        <dbReference type="ARBA" id="ARBA00022840"/>
    </source>
</evidence>
<evidence type="ECO:0000256" key="2">
    <source>
        <dbReference type="ARBA" id="ARBA00006683"/>
    </source>
</evidence>
<evidence type="ECO:0000259" key="10">
    <source>
        <dbReference type="Pfam" id="PF02706"/>
    </source>
</evidence>
<evidence type="ECO:0000256" key="8">
    <source>
        <dbReference type="ARBA" id="ARBA00023136"/>
    </source>
</evidence>
<dbReference type="InterPro" id="IPR003856">
    <property type="entry name" value="LPS_length_determ_N"/>
</dbReference>
<dbReference type="GO" id="GO:0005886">
    <property type="term" value="C:plasma membrane"/>
    <property type="evidence" value="ECO:0007669"/>
    <property type="project" value="UniProtKB-SubCell"/>
</dbReference>
<dbReference type="Pfam" id="PF02706">
    <property type="entry name" value="Wzz"/>
    <property type="match status" value="1"/>
</dbReference>
<dbReference type="InterPro" id="IPR050445">
    <property type="entry name" value="Bact_polysacc_biosynth/exp"/>
</dbReference>
<dbReference type="EMBL" id="JAMKBJ010000007">
    <property type="protein sequence ID" value="MCZ8537471.1"/>
    <property type="molecule type" value="Genomic_DNA"/>
</dbReference>
<comment type="subcellular location">
    <subcellularLocation>
        <location evidence="1">Cell membrane</location>
        <topology evidence="1">Multi-pass membrane protein</topology>
    </subcellularLocation>
</comment>
<keyword evidence="8 9" id="KW-0472">Membrane</keyword>
<evidence type="ECO:0000256" key="4">
    <source>
        <dbReference type="ARBA" id="ARBA00022692"/>
    </source>
</evidence>
<keyword evidence="3" id="KW-1003">Cell membrane</keyword>
<name>A0A9X3LI63_9BACL</name>
<comment type="caution">
    <text evidence="11">The sequence shown here is derived from an EMBL/GenBank/DDBJ whole genome shotgun (WGS) entry which is preliminary data.</text>
</comment>
<evidence type="ECO:0000256" key="5">
    <source>
        <dbReference type="ARBA" id="ARBA00022741"/>
    </source>
</evidence>
<protein>
    <submittedName>
        <fullName evidence="11">Polysaccharide biosynthesis tyrosine autokinase</fullName>
        <ecNumber evidence="11">2.7.10.2</ecNumber>
    </submittedName>
</protein>
<comment type="similarity">
    <text evidence="2">Belongs to the CpsC/CapA family.</text>
</comment>
<keyword evidence="4 9" id="KW-0812">Transmembrane</keyword>